<feature type="region of interest" description="Disordered" evidence="1">
    <location>
        <begin position="85"/>
        <end position="107"/>
    </location>
</feature>
<evidence type="ECO:0000313" key="2">
    <source>
        <dbReference type="EMBL" id="VDP06925.1"/>
    </source>
</evidence>
<dbReference type="EMBL" id="UZAM01008915">
    <property type="protein sequence ID" value="VDP06925.1"/>
    <property type="molecule type" value="Genomic_DNA"/>
</dbReference>
<sequence>MQEGVPRRQTGGDLFEVAAFTGFENVALFAHGAGLLPPRRFDESRTMPRKNGRCSADDQTVIKATGRRTGLRLAEKHTLVQRVTCETGVHSNSQRSNSRSSQSEETPAGNCASAAFLTFNHGFTHATVGIHSFSSYVPTSPISSAG</sequence>
<dbReference type="Proteomes" id="UP000270296">
    <property type="component" value="Unassembled WGS sequence"/>
</dbReference>
<organism evidence="4">
    <name type="scientific">Soboliphyme baturini</name>
    <dbReference type="NCBI Taxonomy" id="241478"/>
    <lineage>
        <taxon>Eukaryota</taxon>
        <taxon>Metazoa</taxon>
        <taxon>Ecdysozoa</taxon>
        <taxon>Nematoda</taxon>
        <taxon>Enoplea</taxon>
        <taxon>Dorylaimia</taxon>
        <taxon>Dioctophymatida</taxon>
        <taxon>Dioctophymatoidea</taxon>
        <taxon>Soboliphymatidae</taxon>
        <taxon>Soboliphyme</taxon>
    </lineage>
</organism>
<reference evidence="2 3" key="2">
    <citation type="submission" date="2018-11" db="EMBL/GenBank/DDBJ databases">
        <authorList>
            <consortium name="Pathogen Informatics"/>
        </authorList>
    </citation>
    <scope>NUCLEOTIDE SEQUENCE [LARGE SCALE GENOMIC DNA]</scope>
</reference>
<dbReference type="WBParaSite" id="SBAD_0000554301-mRNA-1">
    <property type="protein sequence ID" value="SBAD_0000554301-mRNA-1"/>
    <property type="gene ID" value="SBAD_0000554301"/>
</dbReference>
<feature type="region of interest" description="Disordered" evidence="1">
    <location>
        <begin position="40"/>
        <end position="61"/>
    </location>
</feature>
<name>A0A183INY0_9BILA</name>
<accession>A0A183INY0</accession>
<evidence type="ECO:0000313" key="3">
    <source>
        <dbReference type="Proteomes" id="UP000270296"/>
    </source>
</evidence>
<gene>
    <name evidence="2" type="ORF">SBAD_LOCUS5327</name>
</gene>
<reference evidence="4" key="1">
    <citation type="submission" date="2016-06" db="UniProtKB">
        <authorList>
            <consortium name="WormBaseParasite"/>
        </authorList>
    </citation>
    <scope>IDENTIFICATION</scope>
</reference>
<dbReference type="AlphaFoldDB" id="A0A183INY0"/>
<protein>
    <submittedName>
        <fullName evidence="2 4">Uncharacterized protein</fullName>
    </submittedName>
</protein>
<evidence type="ECO:0000313" key="4">
    <source>
        <dbReference type="WBParaSite" id="SBAD_0000554301-mRNA-1"/>
    </source>
</evidence>
<keyword evidence="3" id="KW-1185">Reference proteome</keyword>
<evidence type="ECO:0000256" key="1">
    <source>
        <dbReference type="SAM" id="MobiDB-lite"/>
    </source>
</evidence>
<proteinExistence type="predicted"/>
<feature type="compositionally biased region" description="Low complexity" evidence="1">
    <location>
        <begin position="91"/>
        <end position="103"/>
    </location>
</feature>